<dbReference type="Proteomes" id="UP001246244">
    <property type="component" value="Unassembled WGS sequence"/>
</dbReference>
<name>A0ABU2D158_9EURY</name>
<sequence length="304" mass="34495">MYKKRINKAIEHGIDFLVENQLDSGEFPTTAASTQQMNGGYLYNSPLVTSFVLYSIKGLRHSKLNKMTEKALCFLLGEQENGGIWRTHTKKNPYHRDLKLPPDLDDISAISYILKLYGVPFDDNNDLIRNNLNGTNQYLTWIEPPFENEVDCVVNANVLLYLGENDPHICSHINKVIRENLAFSRWYPDKLSFYYIVSRAFENGITSLGNNKVTIIGEILSRQSIDGSFGNDLESAFALNILHNFDFAGDAVETGTNYLIDKQNTDGSWNLCVFYSGFKMFYGSKALTTALALEALKKYLHRTI</sequence>
<dbReference type="EMBL" id="JAVKPK010000026">
    <property type="protein sequence ID" value="MDR7665720.1"/>
    <property type="molecule type" value="Genomic_DNA"/>
</dbReference>
<accession>A0ABU2D158</accession>
<comment type="caution">
    <text evidence="1">The sequence shown here is derived from an EMBL/GenBank/DDBJ whole genome shotgun (WGS) entry which is preliminary data.</text>
</comment>
<dbReference type="RefSeq" id="WP_310575746.1">
    <property type="nucleotide sequence ID" value="NZ_JAVKPK010000026.1"/>
</dbReference>
<proteinExistence type="predicted"/>
<protein>
    <submittedName>
        <fullName evidence="1">Prenyltransferase/squalene oxidase repeat-containing protein</fullName>
    </submittedName>
</protein>
<dbReference type="InterPro" id="IPR008930">
    <property type="entry name" value="Terpenoid_cyclase/PrenylTrfase"/>
</dbReference>
<organism evidence="1 2">
    <name type="scientific">Methanosarcina baikalica</name>
    <dbReference type="NCBI Taxonomy" id="3073890"/>
    <lineage>
        <taxon>Archaea</taxon>
        <taxon>Methanobacteriati</taxon>
        <taxon>Methanobacteriota</taxon>
        <taxon>Stenosarchaea group</taxon>
        <taxon>Methanomicrobia</taxon>
        <taxon>Methanosarcinales</taxon>
        <taxon>Methanosarcinaceae</taxon>
        <taxon>Methanosarcina</taxon>
    </lineage>
</organism>
<evidence type="ECO:0000313" key="2">
    <source>
        <dbReference type="Proteomes" id="UP001246244"/>
    </source>
</evidence>
<dbReference type="SUPFAM" id="SSF48239">
    <property type="entry name" value="Terpenoid cyclases/Protein prenyltransferases"/>
    <property type="match status" value="1"/>
</dbReference>
<evidence type="ECO:0000313" key="1">
    <source>
        <dbReference type="EMBL" id="MDR7665720.1"/>
    </source>
</evidence>
<keyword evidence="2" id="KW-1185">Reference proteome</keyword>
<gene>
    <name evidence="1" type="ORF">RG963_08035</name>
</gene>
<reference evidence="2" key="1">
    <citation type="submission" date="2023-07" db="EMBL/GenBank/DDBJ databases">
        <title>Whole-genome sequencing of a new Methanosarcina sp. Z-7115.</title>
        <authorList>
            <person name="Zhilina T.N."/>
            <person name="Merkel A.Y."/>
        </authorList>
    </citation>
    <scope>NUCLEOTIDE SEQUENCE [LARGE SCALE GENOMIC DNA]</scope>
    <source>
        <strain evidence="2">Z-7115</strain>
    </source>
</reference>
<dbReference type="Gene3D" id="1.50.10.20">
    <property type="match status" value="1"/>
</dbReference>